<keyword evidence="8" id="KW-1185">Reference proteome</keyword>
<evidence type="ECO:0000256" key="3">
    <source>
        <dbReference type="ARBA" id="ARBA00022801"/>
    </source>
</evidence>
<gene>
    <name evidence="7" type="ORF">FKG95_22795</name>
</gene>
<reference evidence="7 8" key="1">
    <citation type="submission" date="2019-06" db="EMBL/GenBank/DDBJ databases">
        <title>Whole genome sequence for Rhodospirillaceae sp. R148.</title>
        <authorList>
            <person name="Wang G."/>
        </authorList>
    </citation>
    <scope>NUCLEOTIDE SEQUENCE [LARGE SCALE GENOMIC DNA]</scope>
    <source>
        <strain evidence="7 8">R148</strain>
    </source>
</reference>
<comment type="caution">
    <text evidence="7">The sequence shown here is derived from an EMBL/GenBank/DDBJ whole genome shotgun (WGS) entry which is preliminary data.</text>
</comment>
<accession>A0A545TFA9</accession>
<dbReference type="SUPFAM" id="SSF53187">
    <property type="entry name" value="Zn-dependent exopeptidases"/>
    <property type="match status" value="1"/>
</dbReference>
<dbReference type="Pfam" id="PF01546">
    <property type="entry name" value="Peptidase_M20"/>
    <property type="match status" value="1"/>
</dbReference>
<dbReference type="InterPro" id="IPR017150">
    <property type="entry name" value="Pept_M20_glutamate_carboxypep"/>
</dbReference>
<dbReference type="GO" id="GO:0046872">
    <property type="term" value="F:metal ion binding"/>
    <property type="evidence" value="ECO:0007669"/>
    <property type="project" value="UniProtKB-KW"/>
</dbReference>
<dbReference type="PROSITE" id="PS00758">
    <property type="entry name" value="ARGE_DAPE_CPG2_1"/>
    <property type="match status" value="1"/>
</dbReference>
<dbReference type="PANTHER" id="PTHR43808">
    <property type="entry name" value="ACETYLORNITHINE DEACETYLASE"/>
    <property type="match status" value="1"/>
</dbReference>
<dbReference type="AlphaFoldDB" id="A0A545TFA9"/>
<evidence type="ECO:0000256" key="5">
    <source>
        <dbReference type="PIRSR" id="PIRSR037238-1"/>
    </source>
</evidence>
<keyword evidence="4" id="KW-0862">Zinc</keyword>
<comment type="cofactor">
    <cofactor evidence="1">
        <name>Zn(2+)</name>
        <dbReference type="ChEBI" id="CHEBI:29105"/>
    </cofactor>
</comment>
<organism evidence="7 8">
    <name type="scientific">Denitrobaculum tricleocarpae</name>
    <dbReference type="NCBI Taxonomy" id="2591009"/>
    <lineage>
        <taxon>Bacteria</taxon>
        <taxon>Pseudomonadati</taxon>
        <taxon>Pseudomonadota</taxon>
        <taxon>Alphaproteobacteria</taxon>
        <taxon>Rhodospirillales</taxon>
        <taxon>Rhodospirillaceae</taxon>
        <taxon>Denitrobaculum</taxon>
    </lineage>
</organism>
<evidence type="ECO:0000256" key="1">
    <source>
        <dbReference type="ARBA" id="ARBA00001947"/>
    </source>
</evidence>
<dbReference type="Pfam" id="PF07687">
    <property type="entry name" value="M20_dimer"/>
    <property type="match status" value="1"/>
</dbReference>
<dbReference type="Gene3D" id="3.40.630.10">
    <property type="entry name" value="Zn peptidases"/>
    <property type="match status" value="1"/>
</dbReference>
<sequence length="370" mass="38611">MLAFLEELVNIDSGSYDKPGVDAAGAAIAAFFAREGIACDILPLEGYGDAVRATLPTDGIGSNQPILLMGHRDTVFPKGETERRPFTIKDGIAYGPGVADMKGGLVINAFILSAFSKLGGAPAPLIALFTGDEEIGSPESKAVIKAEAGKARAVFNSEPGRPTGNIVTGRKGGIFFRCEVIGKAAHSGANHQDGVSAIEELARKIQAWHALTDYEAGHTLNVGLISGGQSVNTVAPSASCDIDLRYKDPARREEIVEAITEIADKNTLTGTSSHLTILGEFHPLTQSAEGERLIENYLASGRDVGLTMEGEFSGGCADSGLASVLGAPTICGLGPVGGKVHSPEEYLEVDSIVPRAQALALTILRMGDVR</sequence>
<dbReference type="PANTHER" id="PTHR43808:SF9">
    <property type="entry name" value="BLL0789 PROTEIN"/>
    <property type="match status" value="1"/>
</dbReference>
<dbReference type="InterPro" id="IPR036264">
    <property type="entry name" value="Bact_exopeptidase_dim_dom"/>
</dbReference>
<proteinExistence type="predicted"/>
<dbReference type="CDD" id="cd03885">
    <property type="entry name" value="M20_CPDG2"/>
    <property type="match status" value="1"/>
</dbReference>
<protein>
    <submittedName>
        <fullName evidence="7">M20 family metallopeptidase</fullName>
    </submittedName>
</protein>
<dbReference type="SUPFAM" id="SSF55031">
    <property type="entry name" value="Bacterial exopeptidase dimerisation domain"/>
    <property type="match status" value="1"/>
</dbReference>
<dbReference type="InterPro" id="IPR001261">
    <property type="entry name" value="ArgE/DapE_CS"/>
</dbReference>
<evidence type="ECO:0000259" key="6">
    <source>
        <dbReference type="Pfam" id="PF07687"/>
    </source>
</evidence>
<dbReference type="PIRSF" id="PIRSF037238">
    <property type="entry name" value="Carboxypeptidase_G2"/>
    <property type="match status" value="1"/>
</dbReference>
<dbReference type="InterPro" id="IPR011650">
    <property type="entry name" value="Peptidase_M20_dimer"/>
</dbReference>
<dbReference type="GO" id="GO:0016787">
    <property type="term" value="F:hydrolase activity"/>
    <property type="evidence" value="ECO:0007669"/>
    <property type="project" value="UniProtKB-KW"/>
</dbReference>
<feature type="active site" description="Proton acceptor" evidence="5">
    <location>
        <position position="133"/>
    </location>
</feature>
<keyword evidence="2" id="KW-0479">Metal-binding</keyword>
<evidence type="ECO:0000313" key="8">
    <source>
        <dbReference type="Proteomes" id="UP000315252"/>
    </source>
</evidence>
<evidence type="ECO:0000256" key="2">
    <source>
        <dbReference type="ARBA" id="ARBA00022723"/>
    </source>
</evidence>
<name>A0A545TFA9_9PROT</name>
<feature type="domain" description="Peptidase M20 dimerisation" evidence="6">
    <location>
        <begin position="168"/>
        <end position="267"/>
    </location>
</feature>
<dbReference type="InterPro" id="IPR050072">
    <property type="entry name" value="Peptidase_M20A"/>
</dbReference>
<dbReference type="EMBL" id="VHSH01000009">
    <property type="protein sequence ID" value="TQV75913.1"/>
    <property type="molecule type" value="Genomic_DNA"/>
</dbReference>
<dbReference type="OrthoDB" id="9776600at2"/>
<dbReference type="Gene3D" id="3.30.70.360">
    <property type="match status" value="1"/>
</dbReference>
<keyword evidence="3" id="KW-0378">Hydrolase</keyword>
<evidence type="ECO:0000256" key="4">
    <source>
        <dbReference type="ARBA" id="ARBA00022833"/>
    </source>
</evidence>
<dbReference type="InterPro" id="IPR002933">
    <property type="entry name" value="Peptidase_M20"/>
</dbReference>
<evidence type="ECO:0000313" key="7">
    <source>
        <dbReference type="EMBL" id="TQV75913.1"/>
    </source>
</evidence>
<feature type="active site" evidence="5">
    <location>
        <position position="73"/>
    </location>
</feature>
<dbReference type="Proteomes" id="UP000315252">
    <property type="component" value="Unassembled WGS sequence"/>
</dbReference>